<evidence type="ECO:0000259" key="3">
    <source>
        <dbReference type="PROSITE" id="PS50250"/>
    </source>
</evidence>
<keyword evidence="5" id="KW-1185">Reference proteome</keyword>
<dbReference type="Pfam" id="PF01399">
    <property type="entry name" value="PCI"/>
    <property type="match status" value="1"/>
</dbReference>
<dbReference type="SMART" id="SM00753">
    <property type="entry name" value="PAM"/>
    <property type="match status" value="1"/>
</dbReference>
<dbReference type="Proteomes" id="UP000799767">
    <property type="component" value="Unassembled WGS sequence"/>
</dbReference>
<sequence>MDSLFQDFAQANNTLNGYLLATTISPVPPHSDPARLYNFSRSANSYSIQTDLRYKLQYNPDIQLDRKEANAWLEVYTAFYSFVGTLLAAEETQNAGRAREADWARVYDGWKEVVNALLKGYQSSMFAVWTIPCLYTAGRYLRVFAIKADESIASQRDSGLAFGGIQEEDAFNPDSKHEKLEDAARQINRIFALCTSDRAPLEQSRKWALYYTATLLFKTYFKLNSISLCKVILRSLRAAADSDMPPLAAFPKAHQVSFKYYSAVIHFLEEDYVTAEALLTDAWEQCLRTTNGASKNLELILTYLIPTRLLTAHKLPSKALLAPYPRLAALFDPITSSIRAADLTAFNAAMEAGEEEFVKRRIYLTLERGRDIILRNVFRKVFIAGGFEGAKEANGGDGTPTAASGSATPLVRRTRVPVNEFAAALQLAGAEVGDGEGGVDGDEVECLIANAMYKNLMKGYIARERGIVVLSKAGAFPGTGV</sequence>
<dbReference type="AlphaFoldDB" id="A0A6A6PTP4"/>
<protein>
    <recommendedName>
        <fullName evidence="2">Protein CSN12 homolog</fullName>
    </recommendedName>
</protein>
<accession>A0A6A6PTP4</accession>
<dbReference type="EMBL" id="MU001635">
    <property type="protein sequence ID" value="KAF2483478.1"/>
    <property type="molecule type" value="Genomic_DNA"/>
</dbReference>
<dbReference type="GO" id="GO:0003690">
    <property type="term" value="F:double-stranded DNA binding"/>
    <property type="evidence" value="ECO:0007669"/>
    <property type="project" value="InterPro"/>
</dbReference>
<dbReference type="FunFam" id="1.10.10.10:FF:000366">
    <property type="entry name" value="COP9 signalosome complex subunit"/>
    <property type="match status" value="1"/>
</dbReference>
<reference evidence="4" key="1">
    <citation type="journal article" date="2020" name="Stud. Mycol.">
        <title>101 Dothideomycetes genomes: a test case for predicting lifestyles and emergence of pathogens.</title>
        <authorList>
            <person name="Haridas S."/>
            <person name="Albert R."/>
            <person name="Binder M."/>
            <person name="Bloem J."/>
            <person name="Labutti K."/>
            <person name="Salamov A."/>
            <person name="Andreopoulos B."/>
            <person name="Baker S."/>
            <person name="Barry K."/>
            <person name="Bills G."/>
            <person name="Bluhm B."/>
            <person name="Cannon C."/>
            <person name="Castanera R."/>
            <person name="Culley D."/>
            <person name="Daum C."/>
            <person name="Ezra D."/>
            <person name="Gonzalez J."/>
            <person name="Henrissat B."/>
            <person name="Kuo A."/>
            <person name="Liang C."/>
            <person name="Lipzen A."/>
            <person name="Lutzoni F."/>
            <person name="Magnuson J."/>
            <person name="Mondo S."/>
            <person name="Nolan M."/>
            <person name="Ohm R."/>
            <person name="Pangilinan J."/>
            <person name="Park H.-J."/>
            <person name="Ramirez L."/>
            <person name="Alfaro M."/>
            <person name="Sun H."/>
            <person name="Tritt A."/>
            <person name="Yoshinaga Y."/>
            <person name="Zwiers L.-H."/>
            <person name="Turgeon B."/>
            <person name="Goodwin S."/>
            <person name="Spatafora J."/>
            <person name="Crous P."/>
            <person name="Grigoriev I."/>
        </authorList>
    </citation>
    <scope>NUCLEOTIDE SEQUENCE</scope>
    <source>
        <strain evidence="4">CBS 113389</strain>
    </source>
</reference>
<dbReference type="PANTHER" id="PTHR12732:SF0">
    <property type="entry name" value="PCI DOMAIN-CONTAINING PROTEIN 2"/>
    <property type="match status" value="1"/>
</dbReference>
<name>A0A6A6PTP4_9PEZI</name>
<evidence type="ECO:0000256" key="1">
    <source>
        <dbReference type="ARBA" id="ARBA00025771"/>
    </source>
</evidence>
<dbReference type="PROSITE" id="PS50250">
    <property type="entry name" value="PCI"/>
    <property type="match status" value="1"/>
</dbReference>
<feature type="domain" description="PCI" evidence="3">
    <location>
        <begin position="256"/>
        <end position="475"/>
    </location>
</feature>
<dbReference type="InterPro" id="IPR000717">
    <property type="entry name" value="PCI_dom"/>
</dbReference>
<dbReference type="GeneID" id="54478152"/>
<proteinExistence type="inferred from homology"/>
<dbReference type="GO" id="GO:0003723">
    <property type="term" value="F:RNA binding"/>
    <property type="evidence" value="ECO:0007669"/>
    <property type="project" value="InterPro"/>
</dbReference>
<evidence type="ECO:0000313" key="4">
    <source>
        <dbReference type="EMBL" id="KAF2483478.1"/>
    </source>
</evidence>
<dbReference type="OrthoDB" id="10252687at2759"/>
<comment type="similarity">
    <text evidence="1">Belongs to the CSN12 family.</text>
</comment>
<organism evidence="4 5">
    <name type="scientific">Neohortaea acidophila</name>
    <dbReference type="NCBI Taxonomy" id="245834"/>
    <lineage>
        <taxon>Eukaryota</taxon>
        <taxon>Fungi</taxon>
        <taxon>Dikarya</taxon>
        <taxon>Ascomycota</taxon>
        <taxon>Pezizomycotina</taxon>
        <taxon>Dothideomycetes</taxon>
        <taxon>Dothideomycetidae</taxon>
        <taxon>Mycosphaerellales</taxon>
        <taxon>Teratosphaeriaceae</taxon>
        <taxon>Neohortaea</taxon>
    </lineage>
</organism>
<dbReference type="PANTHER" id="PTHR12732">
    <property type="entry name" value="UNCHARACTERIZED PROTEASOME COMPONENT REGION PCI-CONTAINING"/>
    <property type="match status" value="1"/>
</dbReference>
<dbReference type="RefSeq" id="XP_033590048.1">
    <property type="nucleotide sequence ID" value="XM_033737150.1"/>
</dbReference>
<dbReference type="InterPro" id="IPR036388">
    <property type="entry name" value="WH-like_DNA-bd_sf"/>
</dbReference>
<dbReference type="InterPro" id="IPR045114">
    <property type="entry name" value="Csn12-like"/>
</dbReference>
<dbReference type="Gene3D" id="1.10.10.10">
    <property type="entry name" value="Winged helix-like DNA-binding domain superfamily/Winged helix DNA-binding domain"/>
    <property type="match status" value="1"/>
</dbReference>
<evidence type="ECO:0000256" key="2">
    <source>
        <dbReference type="ARBA" id="ARBA00073854"/>
    </source>
</evidence>
<evidence type="ECO:0000313" key="5">
    <source>
        <dbReference type="Proteomes" id="UP000799767"/>
    </source>
</evidence>
<gene>
    <name evidence="4" type="ORF">BDY17DRAFT_324206</name>
</gene>